<feature type="compositionally biased region" description="Basic and acidic residues" evidence="3">
    <location>
        <begin position="217"/>
        <end position="230"/>
    </location>
</feature>
<evidence type="ECO:0000256" key="5">
    <source>
        <dbReference type="SAM" id="SignalP"/>
    </source>
</evidence>
<feature type="disulfide bond" evidence="2">
    <location>
        <begin position="326"/>
        <end position="336"/>
    </location>
</feature>
<feature type="compositionally biased region" description="Basic and acidic residues" evidence="3">
    <location>
        <begin position="585"/>
        <end position="610"/>
    </location>
</feature>
<feature type="signal peptide" evidence="5">
    <location>
        <begin position="1"/>
        <end position="22"/>
    </location>
</feature>
<dbReference type="PROSITE" id="PS50287">
    <property type="entry name" value="SRCR_2"/>
    <property type="match status" value="1"/>
</dbReference>
<keyword evidence="4" id="KW-0472">Membrane</keyword>
<evidence type="ECO:0000256" key="1">
    <source>
        <dbReference type="ARBA" id="ARBA00023157"/>
    </source>
</evidence>
<dbReference type="AlphaFoldDB" id="A0A6J8A3Y0"/>
<gene>
    <name evidence="7" type="ORF">MCOR_3617</name>
</gene>
<dbReference type="Proteomes" id="UP000507470">
    <property type="component" value="Unassembled WGS sequence"/>
</dbReference>
<evidence type="ECO:0000256" key="4">
    <source>
        <dbReference type="SAM" id="Phobius"/>
    </source>
</evidence>
<proteinExistence type="predicted"/>
<feature type="region of interest" description="Disordered" evidence="3">
    <location>
        <begin position="552"/>
        <end position="610"/>
    </location>
</feature>
<dbReference type="EMBL" id="CACVKT020000603">
    <property type="protein sequence ID" value="CAC5361486.1"/>
    <property type="molecule type" value="Genomic_DNA"/>
</dbReference>
<keyword evidence="4" id="KW-0812">Transmembrane</keyword>
<dbReference type="OrthoDB" id="6201022at2759"/>
<organism evidence="7 8">
    <name type="scientific">Mytilus coruscus</name>
    <name type="common">Sea mussel</name>
    <dbReference type="NCBI Taxonomy" id="42192"/>
    <lineage>
        <taxon>Eukaryota</taxon>
        <taxon>Metazoa</taxon>
        <taxon>Spiralia</taxon>
        <taxon>Lophotrochozoa</taxon>
        <taxon>Mollusca</taxon>
        <taxon>Bivalvia</taxon>
        <taxon>Autobranchia</taxon>
        <taxon>Pteriomorphia</taxon>
        <taxon>Mytilida</taxon>
        <taxon>Mytiloidea</taxon>
        <taxon>Mytilidae</taxon>
        <taxon>Mytilinae</taxon>
        <taxon>Mytilus</taxon>
    </lineage>
</organism>
<comment type="caution">
    <text evidence="2">Lacks conserved residue(s) required for the propagation of feature annotation.</text>
</comment>
<dbReference type="InterPro" id="IPR036772">
    <property type="entry name" value="SRCR-like_dom_sf"/>
</dbReference>
<dbReference type="InterPro" id="IPR001190">
    <property type="entry name" value="SRCR"/>
</dbReference>
<dbReference type="SUPFAM" id="SSF56487">
    <property type="entry name" value="SRCR-like"/>
    <property type="match status" value="1"/>
</dbReference>
<evidence type="ECO:0000313" key="8">
    <source>
        <dbReference type="Proteomes" id="UP000507470"/>
    </source>
</evidence>
<evidence type="ECO:0000256" key="3">
    <source>
        <dbReference type="SAM" id="MobiDB-lite"/>
    </source>
</evidence>
<keyword evidence="4" id="KW-1133">Transmembrane helix</keyword>
<reference evidence="7 8" key="1">
    <citation type="submission" date="2020-06" db="EMBL/GenBank/DDBJ databases">
        <authorList>
            <person name="Li R."/>
            <person name="Bekaert M."/>
        </authorList>
    </citation>
    <scope>NUCLEOTIDE SEQUENCE [LARGE SCALE GENOMIC DNA]</scope>
    <source>
        <strain evidence="8">wild</strain>
    </source>
</reference>
<sequence>MSAYTSTCLLLIHSIGNIVLVAKEMDVICCESAEKCVIDCPINTMITVKPVTSGNADCETGVDNQQCLEHFDTIINETCSGKNNCTLSGSEFDRTDCGRIPKYIKVEYSCTCKTGWWWSRKNTVHRKSTDTCTTDLSNINCNSCSSGKIKINDVQEYDTSCNHCLNEVKSSVNKLCNGKKKCSSLQNDDVCHPRYVNIHYSCREEKMGTSPLPRGSSTERKVTIEAHSSTEEEMGTSSLPRESIERRITIETPTSTETKPDVQLDRQGRVLIYIPEKSKTFTACGSYWYNNDANVLCKYLDRSSYGIASQLPDQELISTIRLQFRCIGNETSLYECNSTFDGVGCNISTVAAAICCTEDNDPSECSSNTQTRSNMTPSMQLNVGVVIGPVVGVLLIACMIFIVFIRRSINSKKTKEKQNSDINPKDYSGTHDIAMPDANEHKPHYLGLEMKIRNKQCPGITSGSSSMTEMIHNDSAICVQTKGTMSLSNSKFTGNNYLVLDPNETGFNRSEGSKNTNWSYELAKPIHHGNRIKVDEGKSKYPVEVYASSEEGMYDSSHGNRHKESERNVYSHTIDNVYDSTSHTRNNDETEDSYDHFNGKKTEDDYEISK</sequence>
<protein>
    <recommendedName>
        <fullName evidence="6">SRCR domain-containing protein</fullName>
    </recommendedName>
</protein>
<dbReference type="GO" id="GO:0016020">
    <property type="term" value="C:membrane"/>
    <property type="evidence" value="ECO:0007669"/>
    <property type="project" value="InterPro"/>
</dbReference>
<keyword evidence="5" id="KW-0732">Signal</keyword>
<feature type="transmembrane region" description="Helical" evidence="4">
    <location>
        <begin position="381"/>
        <end position="405"/>
    </location>
</feature>
<dbReference type="SMART" id="SM00202">
    <property type="entry name" value="SR"/>
    <property type="match status" value="1"/>
</dbReference>
<dbReference type="Gene3D" id="3.10.250.10">
    <property type="entry name" value="SRCR-like domain"/>
    <property type="match status" value="1"/>
</dbReference>
<feature type="region of interest" description="Disordered" evidence="3">
    <location>
        <begin position="208"/>
        <end position="260"/>
    </location>
</feature>
<feature type="chain" id="PRO_5027121575" description="SRCR domain-containing protein" evidence="5">
    <location>
        <begin position="23"/>
        <end position="610"/>
    </location>
</feature>
<feature type="compositionally biased region" description="Polar residues" evidence="3">
    <location>
        <begin position="570"/>
        <end position="584"/>
    </location>
</feature>
<keyword evidence="8" id="KW-1185">Reference proteome</keyword>
<accession>A0A6J8A3Y0</accession>
<evidence type="ECO:0000313" key="7">
    <source>
        <dbReference type="EMBL" id="CAC5361486.1"/>
    </source>
</evidence>
<evidence type="ECO:0000256" key="2">
    <source>
        <dbReference type="PROSITE-ProRule" id="PRU00196"/>
    </source>
</evidence>
<name>A0A6J8A3Y0_MYTCO</name>
<evidence type="ECO:0000259" key="6">
    <source>
        <dbReference type="PROSITE" id="PS50287"/>
    </source>
</evidence>
<feature type="domain" description="SRCR" evidence="6">
    <location>
        <begin position="246"/>
        <end position="357"/>
    </location>
</feature>
<keyword evidence="1 2" id="KW-1015">Disulfide bond</keyword>
<dbReference type="Pfam" id="PF00530">
    <property type="entry name" value="SRCR"/>
    <property type="match status" value="1"/>
</dbReference>